<dbReference type="AlphaFoldDB" id="A0A4C1XDS6"/>
<protein>
    <submittedName>
        <fullName evidence="1">Uncharacterized protein</fullName>
    </submittedName>
</protein>
<proteinExistence type="predicted"/>
<dbReference type="EMBL" id="BGZK01000787">
    <property type="protein sequence ID" value="GBP60417.1"/>
    <property type="molecule type" value="Genomic_DNA"/>
</dbReference>
<sequence length="109" mass="12055">MKMLSAPRSVFTVFVASVAFPFRVRIADVDVVLVQPAATFFPEAWEKILVRARVSYDTRAAAGAGGGRRQILPDDLLTQFQVNERGYRERGSCSISNYCCVPYVITCGC</sequence>
<evidence type="ECO:0000313" key="2">
    <source>
        <dbReference type="Proteomes" id="UP000299102"/>
    </source>
</evidence>
<organism evidence="1 2">
    <name type="scientific">Eumeta variegata</name>
    <name type="common">Bagworm moth</name>
    <name type="synonym">Eumeta japonica</name>
    <dbReference type="NCBI Taxonomy" id="151549"/>
    <lineage>
        <taxon>Eukaryota</taxon>
        <taxon>Metazoa</taxon>
        <taxon>Ecdysozoa</taxon>
        <taxon>Arthropoda</taxon>
        <taxon>Hexapoda</taxon>
        <taxon>Insecta</taxon>
        <taxon>Pterygota</taxon>
        <taxon>Neoptera</taxon>
        <taxon>Endopterygota</taxon>
        <taxon>Lepidoptera</taxon>
        <taxon>Glossata</taxon>
        <taxon>Ditrysia</taxon>
        <taxon>Tineoidea</taxon>
        <taxon>Psychidae</taxon>
        <taxon>Oiketicinae</taxon>
        <taxon>Eumeta</taxon>
    </lineage>
</organism>
<reference evidence="1 2" key="1">
    <citation type="journal article" date="2019" name="Commun. Biol.">
        <title>The bagworm genome reveals a unique fibroin gene that provides high tensile strength.</title>
        <authorList>
            <person name="Kono N."/>
            <person name="Nakamura H."/>
            <person name="Ohtoshi R."/>
            <person name="Tomita M."/>
            <person name="Numata K."/>
            <person name="Arakawa K."/>
        </authorList>
    </citation>
    <scope>NUCLEOTIDE SEQUENCE [LARGE SCALE GENOMIC DNA]</scope>
</reference>
<accession>A0A4C1XDS6</accession>
<dbReference type="Proteomes" id="UP000299102">
    <property type="component" value="Unassembled WGS sequence"/>
</dbReference>
<name>A0A4C1XDS6_EUMVA</name>
<keyword evidence="2" id="KW-1185">Reference proteome</keyword>
<gene>
    <name evidence="1" type="ORF">EVAR_98313_1</name>
</gene>
<evidence type="ECO:0000313" key="1">
    <source>
        <dbReference type="EMBL" id="GBP60417.1"/>
    </source>
</evidence>
<comment type="caution">
    <text evidence="1">The sequence shown here is derived from an EMBL/GenBank/DDBJ whole genome shotgun (WGS) entry which is preliminary data.</text>
</comment>